<accession>A0A8J4DVI1</accession>
<dbReference type="GO" id="GO:0016787">
    <property type="term" value="F:hydrolase activity"/>
    <property type="evidence" value="ECO:0007669"/>
    <property type="project" value="UniProtKB-KW"/>
</dbReference>
<organism evidence="3 4">
    <name type="scientific">Virgisporangium aliadipatigenens</name>
    <dbReference type="NCBI Taxonomy" id="741659"/>
    <lineage>
        <taxon>Bacteria</taxon>
        <taxon>Bacillati</taxon>
        <taxon>Actinomycetota</taxon>
        <taxon>Actinomycetes</taxon>
        <taxon>Micromonosporales</taxon>
        <taxon>Micromonosporaceae</taxon>
        <taxon>Virgisporangium</taxon>
    </lineage>
</organism>
<reference evidence="3" key="1">
    <citation type="submission" date="2021-01" db="EMBL/GenBank/DDBJ databases">
        <title>Whole genome shotgun sequence of Virgisporangium aliadipatigenens NBRC 105644.</title>
        <authorList>
            <person name="Komaki H."/>
            <person name="Tamura T."/>
        </authorList>
    </citation>
    <scope>NUCLEOTIDE SEQUENCE</scope>
    <source>
        <strain evidence="3">NBRC 105644</strain>
    </source>
</reference>
<dbReference type="PANTHER" id="PTHR43798:SF31">
    <property type="entry name" value="AB HYDROLASE SUPERFAMILY PROTEIN YCLE"/>
    <property type="match status" value="1"/>
</dbReference>
<evidence type="ECO:0000259" key="2">
    <source>
        <dbReference type="Pfam" id="PF12697"/>
    </source>
</evidence>
<keyword evidence="4" id="KW-1185">Reference proteome</keyword>
<name>A0A8J4DVI1_9ACTN</name>
<dbReference type="Pfam" id="PF12697">
    <property type="entry name" value="Abhydrolase_6"/>
    <property type="match status" value="1"/>
</dbReference>
<evidence type="ECO:0000313" key="4">
    <source>
        <dbReference type="Proteomes" id="UP000619260"/>
    </source>
</evidence>
<dbReference type="InterPro" id="IPR050266">
    <property type="entry name" value="AB_hydrolase_sf"/>
</dbReference>
<dbReference type="InterPro" id="IPR000073">
    <property type="entry name" value="AB_hydrolase_1"/>
</dbReference>
<protein>
    <recommendedName>
        <fullName evidence="2">AB hydrolase-1 domain-containing protein</fullName>
    </recommendedName>
</protein>
<dbReference type="SUPFAM" id="SSF53474">
    <property type="entry name" value="alpha/beta-Hydrolases"/>
    <property type="match status" value="1"/>
</dbReference>
<proteinExistence type="predicted"/>
<dbReference type="RefSeq" id="WP_203905837.1">
    <property type="nucleotide sequence ID" value="NZ_BOPF01000083.1"/>
</dbReference>
<feature type="domain" description="AB hydrolase-1" evidence="2">
    <location>
        <begin position="28"/>
        <end position="278"/>
    </location>
</feature>
<dbReference type="GO" id="GO:0016020">
    <property type="term" value="C:membrane"/>
    <property type="evidence" value="ECO:0007669"/>
    <property type="project" value="TreeGrafter"/>
</dbReference>
<dbReference type="InterPro" id="IPR029058">
    <property type="entry name" value="AB_hydrolase_fold"/>
</dbReference>
<sequence>MSTYTTVDIPVDGGELRAGVWGRSGPLVVAVHGTTAHHLAWEPLARDLAVDHRIVAVDLRGRGGSRELPPPYGVAAHVEDLAAVVDSLGEGPVIVVGHSIGGTVAVEAARQGLASRLVLTDGGPLQPVPEGVPVGAGAAEVAAAVARVMGPAFGRLTRTFDGPEEYLAFWRAHPALAQWPSSMDDFVRADLVPAEAGGWRSACVLAAAERDSVDLYNYAGAPEEPVPVPTVLLRAERGMLDEPERPFYPPGYGPKWLPGLEERTVPGVNHYTLVLGDAGATAIAAVVRGR</sequence>
<evidence type="ECO:0000256" key="1">
    <source>
        <dbReference type="ARBA" id="ARBA00022801"/>
    </source>
</evidence>
<gene>
    <name evidence="3" type="ORF">Val02_93210</name>
</gene>
<keyword evidence="1" id="KW-0378">Hydrolase</keyword>
<evidence type="ECO:0000313" key="3">
    <source>
        <dbReference type="EMBL" id="GIJ52435.1"/>
    </source>
</evidence>
<dbReference type="Gene3D" id="3.40.50.1820">
    <property type="entry name" value="alpha/beta hydrolase"/>
    <property type="match status" value="1"/>
</dbReference>
<dbReference type="EMBL" id="BOPF01000083">
    <property type="protein sequence ID" value="GIJ52435.1"/>
    <property type="molecule type" value="Genomic_DNA"/>
</dbReference>
<dbReference type="PANTHER" id="PTHR43798">
    <property type="entry name" value="MONOACYLGLYCEROL LIPASE"/>
    <property type="match status" value="1"/>
</dbReference>
<comment type="caution">
    <text evidence="3">The sequence shown here is derived from an EMBL/GenBank/DDBJ whole genome shotgun (WGS) entry which is preliminary data.</text>
</comment>
<dbReference type="AlphaFoldDB" id="A0A8J4DVI1"/>
<dbReference type="Proteomes" id="UP000619260">
    <property type="component" value="Unassembled WGS sequence"/>
</dbReference>